<evidence type="ECO:0000313" key="2">
    <source>
        <dbReference type="WBParaSite" id="ALUE_0000485501-mRNA-1"/>
    </source>
</evidence>
<dbReference type="WBParaSite" id="ALUE_0000485501-mRNA-1">
    <property type="protein sequence ID" value="ALUE_0000485501-mRNA-1"/>
    <property type="gene ID" value="ALUE_0000485501"/>
</dbReference>
<evidence type="ECO:0000313" key="1">
    <source>
        <dbReference type="Proteomes" id="UP000036681"/>
    </source>
</evidence>
<dbReference type="Proteomes" id="UP000036681">
    <property type="component" value="Unplaced"/>
</dbReference>
<name>A0A0M3HRE1_ASCLU</name>
<sequence>MLSNSHVEKCLPNEVYGNGRSGMCRDESDACSLLGHCHHLYYDGYWNRCTEASTLQFFDADNTTAMTAIYG</sequence>
<keyword evidence="1" id="KW-1185">Reference proteome</keyword>
<organism evidence="1 2">
    <name type="scientific">Ascaris lumbricoides</name>
    <name type="common">Giant roundworm</name>
    <dbReference type="NCBI Taxonomy" id="6252"/>
    <lineage>
        <taxon>Eukaryota</taxon>
        <taxon>Metazoa</taxon>
        <taxon>Ecdysozoa</taxon>
        <taxon>Nematoda</taxon>
        <taxon>Chromadorea</taxon>
        <taxon>Rhabditida</taxon>
        <taxon>Spirurina</taxon>
        <taxon>Ascaridomorpha</taxon>
        <taxon>Ascaridoidea</taxon>
        <taxon>Ascarididae</taxon>
        <taxon>Ascaris</taxon>
    </lineage>
</organism>
<reference evidence="2" key="1">
    <citation type="submission" date="2017-02" db="UniProtKB">
        <authorList>
            <consortium name="WormBaseParasite"/>
        </authorList>
    </citation>
    <scope>IDENTIFICATION</scope>
</reference>
<accession>A0A0M3HRE1</accession>
<dbReference type="AlphaFoldDB" id="A0A0M3HRE1"/>
<protein>
    <submittedName>
        <fullName evidence="2">CBM1 domain-containing protein</fullName>
    </submittedName>
</protein>
<proteinExistence type="predicted"/>